<dbReference type="InterPro" id="IPR036626">
    <property type="entry name" value="GpW_sf"/>
</dbReference>
<accession>A0ABS1IW55</accession>
<sequence length="85" mass="9436">MSKIINTGMFSGMTREQLLAALEKAQQAYIELSTGNRGVSFSYSQGDVTRSVTYQQASIADLMALIQMLQSALGVGRRRPIRFKF</sequence>
<reference evidence="1 2" key="1">
    <citation type="submission" date="2020-11" db="EMBL/GenBank/DDBJ databases">
        <title>Insectihabitans protaetiae gen. nov. sp. nov. and Insectihabitans allomyrinae sp. nov., isolated from larvae of Protaetia brevitarsis seulensis and Allomyrina dichotoma, respectively.</title>
        <authorList>
            <person name="Lee S.D."/>
            <person name="Byeon Y.-S."/>
            <person name="Kim S.-M."/>
            <person name="Yang H.L."/>
            <person name="Kim I.S."/>
        </authorList>
    </citation>
    <scope>NUCLEOTIDE SEQUENCE [LARGE SCALE GENOMIC DNA]</scope>
    <source>
        <strain evidence="1 2">BWR-B9</strain>
    </source>
</reference>
<dbReference type="Proteomes" id="UP001296921">
    <property type="component" value="Unassembled WGS sequence"/>
</dbReference>
<name>A0ABS1IW55_9GAMM</name>
<dbReference type="Gene3D" id="3.30.1580.10">
    <property type="entry name" value="Head-to-tail joining protein W"/>
    <property type="match status" value="1"/>
</dbReference>
<proteinExistence type="predicted"/>
<dbReference type="SUPFAM" id="SSF64210">
    <property type="entry name" value="Head-to-tail joining protein W, gpW"/>
    <property type="match status" value="1"/>
</dbReference>
<protein>
    <submittedName>
        <fullName evidence="1">Phage head-tail adapter protein</fullName>
    </submittedName>
</protein>
<dbReference type="Pfam" id="PF02831">
    <property type="entry name" value="gpW"/>
    <property type="match status" value="1"/>
</dbReference>
<comment type="caution">
    <text evidence="1">The sequence shown here is derived from an EMBL/GenBank/DDBJ whole genome shotgun (WGS) entry which is preliminary data.</text>
</comment>
<evidence type="ECO:0000313" key="1">
    <source>
        <dbReference type="EMBL" id="MBK5145991.1"/>
    </source>
</evidence>
<dbReference type="EMBL" id="JADRCR010000020">
    <property type="protein sequence ID" value="MBK5145991.1"/>
    <property type="molecule type" value="Genomic_DNA"/>
</dbReference>
<dbReference type="InterPro" id="IPR004174">
    <property type="entry name" value="GpW"/>
</dbReference>
<organism evidence="1 2">
    <name type="scientific">Limnobaculum allomyrinae</name>
    <dbReference type="NCBI Taxonomy" id="2791986"/>
    <lineage>
        <taxon>Bacteria</taxon>
        <taxon>Pseudomonadati</taxon>
        <taxon>Pseudomonadota</taxon>
        <taxon>Gammaproteobacteria</taxon>
        <taxon>Enterobacterales</taxon>
        <taxon>Budviciaceae</taxon>
        <taxon>Limnobaculum</taxon>
    </lineage>
</organism>
<evidence type="ECO:0000313" key="2">
    <source>
        <dbReference type="Proteomes" id="UP001296921"/>
    </source>
</evidence>
<keyword evidence="2" id="KW-1185">Reference proteome</keyword>
<gene>
    <name evidence="1" type="ORF">I2494_20185</name>
</gene>